<sequence>MPAADAFAAEWHVLAQALNLSAALSESLLAELQAGYGHPARHYHNKKHIIAMLNGAAGLEFNDPDMARLAIVFHDVIYDPTRSDNEHRSADLLKDRLASQITPDRLIKAAGIIAATAGHQPSDDHDTNLVLDLDMAILGQPWPVYLSYAQGVMAEYMPHIGDAAWRQGRSSLFIDPTLAREDIFITEHFKPLEIQARENLRHEKAWLSGNAPSA</sequence>
<organism evidence="1 2">
    <name type="scientific">Asticcacaulis taihuensis</name>
    <dbReference type="NCBI Taxonomy" id="260084"/>
    <lineage>
        <taxon>Bacteria</taxon>
        <taxon>Pseudomonadati</taxon>
        <taxon>Pseudomonadota</taxon>
        <taxon>Alphaproteobacteria</taxon>
        <taxon>Caulobacterales</taxon>
        <taxon>Caulobacteraceae</taxon>
        <taxon>Asticcacaulis</taxon>
    </lineage>
</organism>
<dbReference type="AlphaFoldDB" id="A0A1G4T0B0"/>
<dbReference type="Proteomes" id="UP000199150">
    <property type="component" value="Unassembled WGS sequence"/>
</dbReference>
<protein>
    <submittedName>
        <fullName evidence="1">Predicted metal-dependent phosphohydrolase, HD superfamily</fullName>
    </submittedName>
</protein>
<evidence type="ECO:0000313" key="1">
    <source>
        <dbReference type="EMBL" id="SCW74872.1"/>
    </source>
</evidence>
<dbReference type="EMBL" id="FMTS01000006">
    <property type="protein sequence ID" value="SCW74872.1"/>
    <property type="molecule type" value="Genomic_DNA"/>
</dbReference>
<dbReference type="SUPFAM" id="SSF109604">
    <property type="entry name" value="HD-domain/PDEase-like"/>
    <property type="match status" value="1"/>
</dbReference>
<dbReference type="PANTHER" id="PTHR21174">
    <property type="match status" value="1"/>
</dbReference>
<keyword evidence="1" id="KW-0378">Hydrolase</keyword>
<dbReference type="OrthoDB" id="9808993at2"/>
<dbReference type="RefSeq" id="WP_090649826.1">
    <property type="nucleotide sequence ID" value="NZ_CBCRYE010000005.1"/>
</dbReference>
<name>A0A1G4T0B0_9CAUL</name>
<dbReference type="PANTHER" id="PTHR21174:SF0">
    <property type="entry name" value="HD PHOSPHOHYDROLASE FAMILY PROTEIN-RELATED"/>
    <property type="match status" value="1"/>
</dbReference>
<dbReference type="GO" id="GO:0016787">
    <property type="term" value="F:hydrolase activity"/>
    <property type="evidence" value="ECO:0007669"/>
    <property type="project" value="UniProtKB-KW"/>
</dbReference>
<reference evidence="2" key="1">
    <citation type="submission" date="2016-10" db="EMBL/GenBank/DDBJ databases">
        <authorList>
            <person name="Varghese N."/>
            <person name="Submissions S."/>
        </authorList>
    </citation>
    <scope>NUCLEOTIDE SEQUENCE [LARGE SCALE GENOMIC DNA]</scope>
    <source>
        <strain evidence="2">CGMCC 1.3431</strain>
    </source>
</reference>
<dbReference type="InterPro" id="IPR009218">
    <property type="entry name" value="HD_phosphohydro"/>
</dbReference>
<proteinExistence type="predicted"/>
<gene>
    <name evidence="1" type="ORF">SAMN02927928_3092</name>
</gene>
<keyword evidence="2" id="KW-1185">Reference proteome</keyword>
<dbReference type="STRING" id="260084.SAMN02927928_3092"/>
<accession>A0A1G4T0B0</accession>
<evidence type="ECO:0000313" key="2">
    <source>
        <dbReference type="Proteomes" id="UP000199150"/>
    </source>
</evidence>
<dbReference type="PIRSF" id="PIRSF035170">
    <property type="entry name" value="HD_phosphohydro"/>
    <property type="match status" value="1"/>
</dbReference>